<evidence type="ECO:0000313" key="2">
    <source>
        <dbReference type="EMBL" id="MCP1726239.1"/>
    </source>
</evidence>
<accession>A0ABT1G4L8</accession>
<keyword evidence="3" id="KW-1185">Reference proteome</keyword>
<dbReference type="RefSeq" id="WP_253444179.1">
    <property type="nucleotide sequence ID" value="NZ_JALJYF010000001.1"/>
</dbReference>
<feature type="region of interest" description="Disordered" evidence="1">
    <location>
        <begin position="1"/>
        <end position="34"/>
    </location>
</feature>
<dbReference type="InterPro" id="IPR010710">
    <property type="entry name" value="DUF1289"/>
</dbReference>
<protein>
    <submittedName>
        <fullName evidence="2">Fe-S protein YdhL (DUF1289 family)</fullName>
    </submittedName>
</protein>
<comment type="caution">
    <text evidence="2">The sequence shown here is derived from an EMBL/GenBank/DDBJ whole genome shotgun (WGS) entry which is preliminary data.</text>
</comment>
<dbReference type="PANTHER" id="PTHR35175">
    <property type="entry name" value="DUF1289 DOMAIN-CONTAINING PROTEIN"/>
    <property type="match status" value="1"/>
</dbReference>
<dbReference type="EMBL" id="JALJYF010000001">
    <property type="protein sequence ID" value="MCP1726239.1"/>
    <property type="molecule type" value="Genomic_DNA"/>
</dbReference>
<dbReference type="Pfam" id="PF06945">
    <property type="entry name" value="DUF1289"/>
    <property type="match status" value="1"/>
</dbReference>
<evidence type="ECO:0000313" key="3">
    <source>
        <dbReference type="Proteomes" id="UP001523550"/>
    </source>
</evidence>
<organism evidence="2 3">
    <name type="scientific">Natronospira proteinivora</name>
    <dbReference type="NCBI Taxonomy" id="1807133"/>
    <lineage>
        <taxon>Bacteria</taxon>
        <taxon>Pseudomonadati</taxon>
        <taxon>Pseudomonadota</taxon>
        <taxon>Gammaproteobacteria</taxon>
        <taxon>Natronospirales</taxon>
        <taxon>Natronospiraceae</taxon>
        <taxon>Natronospira</taxon>
    </lineage>
</organism>
<proteinExistence type="predicted"/>
<dbReference type="PANTHER" id="PTHR35175:SF2">
    <property type="entry name" value="DUF1289 DOMAIN-CONTAINING PROTEIN"/>
    <property type="match status" value="1"/>
</dbReference>
<evidence type="ECO:0000256" key="1">
    <source>
        <dbReference type="SAM" id="MobiDB-lite"/>
    </source>
</evidence>
<feature type="compositionally biased region" description="Pro residues" evidence="1">
    <location>
        <begin position="21"/>
        <end position="34"/>
    </location>
</feature>
<name>A0ABT1G4L8_9GAMM</name>
<dbReference type="Proteomes" id="UP001523550">
    <property type="component" value="Unassembled WGS sequence"/>
</dbReference>
<gene>
    <name evidence="2" type="ORF">J2T60_000204</name>
</gene>
<sequence length="87" mass="9698">MTQSTVRRYLKDPASYDPSSFPRPMPESPEPPESPCVGVCTMDDEGHCIGCFRTLDEIAQWGTLSPEEQWRVVEELPARDPQANSGS</sequence>
<reference evidence="2 3" key="1">
    <citation type="submission" date="2022-03" db="EMBL/GenBank/DDBJ databases">
        <title>Genomic Encyclopedia of Type Strains, Phase III (KMG-III): the genomes of soil and plant-associated and newly described type strains.</title>
        <authorList>
            <person name="Whitman W."/>
        </authorList>
    </citation>
    <scope>NUCLEOTIDE SEQUENCE [LARGE SCALE GENOMIC DNA]</scope>
    <source>
        <strain evidence="2 3">BSker1</strain>
    </source>
</reference>